<protein>
    <submittedName>
        <fullName evidence="1">Uncharacterized protein</fullName>
    </submittedName>
</protein>
<name>A0A0D0B9A8_9AGAM</name>
<dbReference type="Proteomes" id="UP000054485">
    <property type="component" value="Unassembled WGS sequence"/>
</dbReference>
<sequence length="81" mass="9420">KWPRDLTSDLTLKLNETLDTLAQHIHKVSTVKTNHKCLKLETHLASRELKMHKSHTERKHGLRSTIIIQNHMCAMADKQTK</sequence>
<evidence type="ECO:0000313" key="1">
    <source>
        <dbReference type="EMBL" id="KIK40288.1"/>
    </source>
</evidence>
<evidence type="ECO:0000313" key="2">
    <source>
        <dbReference type="Proteomes" id="UP000054485"/>
    </source>
</evidence>
<feature type="non-terminal residue" evidence="1">
    <location>
        <position position="1"/>
    </location>
</feature>
<keyword evidence="2" id="KW-1185">Reference proteome</keyword>
<dbReference type="InParanoid" id="A0A0D0B9A8"/>
<organism evidence="1 2">
    <name type="scientific">Suillus luteus UH-Slu-Lm8-n1</name>
    <dbReference type="NCBI Taxonomy" id="930992"/>
    <lineage>
        <taxon>Eukaryota</taxon>
        <taxon>Fungi</taxon>
        <taxon>Dikarya</taxon>
        <taxon>Basidiomycota</taxon>
        <taxon>Agaricomycotina</taxon>
        <taxon>Agaricomycetes</taxon>
        <taxon>Agaricomycetidae</taxon>
        <taxon>Boletales</taxon>
        <taxon>Suillineae</taxon>
        <taxon>Suillaceae</taxon>
        <taxon>Suillus</taxon>
    </lineage>
</organism>
<gene>
    <name evidence="1" type="ORF">CY34DRAFT_87620</name>
</gene>
<reference evidence="2" key="2">
    <citation type="submission" date="2015-01" db="EMBL/GenBank/DDBJ databases">
        <title>Evolutionary Origins and Diversification of the Mycorrhizal Mutualists.</title>
        <authorList>
            <consortium name="DOE Joint Genome Institute"/>
            <consortium name="Mycorrhizal Genomics Consortium"/>
            <person name="Kohler A."/>
            <person name="Kuo A."/>
            <person name="Nagy L.G."/>
            <person name="Floudas D."/>
            <person name="Copeland A."/>
            <person name="Barry K.W."/>
            <person name="Cichocki N."/>
            <person name="Veneault-Fourrey C."/>
            <person name="LaButti K."/>
            <person name="Lindquist E.A."/>
            <person name="Lipzen A."/>
            <person name="Lundell T."/>
            <person name="Morin E."/>
            <person name="Murat C."/>
            <person name="Riley R."/>
            <person name="Ohm R."/>
            <person name="Sun H."/>
            <person name="Tunlid A."/>
            <person name="Henrissat B."/>
            <person name="Grigoriev I.V."/>
            <person name="Hibbett D.S."/>
            <person name="Martin F."/>
        </authorList>
    </citation>
    <scope>NUCLEOTIDE SEQUENCE [LARGE SCALE GENOMIC DNA]</scope>
    <source>
        <strain evidence="2">UH-Slu-Lm8-n1</strain>
    </source>
</reference>
<dbReference type="OrthoDB" id="2687053at2759"/>
<proteinExistence type="predicted"/>
<dbReference type="HOGENOM" id="CLU_2580494_0_0_1"/>
<reference evidence="1 2" key="1">
    <citation type="submission" date="2014-04" db="EMBL/GenBank/DDBJ databases">
        <authorList>
            <consortium name="DOE Joint Genome Institute"/>
            <person name="Kuo A."/>
            <person name="Ruytinx J."/>
            <person name="Rineau F."/>
            <person name="Colpaert J."/>
            <person name="Kohler A."/>
            <person name="Nagy L.G."/>
            <person name="Floudas D."/>
            <person name="Copeland A."/>
            <person name="Barry K.W."/>
            <person name="Cichocki N."/>
            <person name="Veneault-Fourrey C."/>
            <person name="LaButti K."/>
            <person name="Lindquist E.A."/>
            <person name="Lipzen A."/>
            <person name="Lundell T."/>
            <person name="Morin E."/>
            <person name="Murat C."/>
            <person name="Sun H."/>
            <person name="Tunlid A."/>
            <person name="Henrissat B."/>
            <person name="Grigoriev I.V."/>
            <person name="Hibbett D.S."/>
            <person name="Martin F."/>
            <person name="Nordberg H.P."/>
            <person name="Cantor M.N."/>
            <person name="Hua S.X."/>
        </authorList>
    </citation>
    <scope>NUCLEOTIDE SEQUENCE [LARGE SCALE GENOMIC DNA]</scope>
    <source>
        <strain evidence="1 2">UH-Slu-Lm8-n1</strain>
    </source>
</reference>
<dbReference type="EMBL" id="KN835308">
    <property type="protein sequence ID" value="KIK40288.1"/>
    <property type="molecule type" value="Genomic_DNA"/>
</dbReference>
<accession>A0A0D0B9A8</accession>
<dbReference type="AlphaFoldDB" id="A0A0D0B9A8"/>